<dbReference type="EMBL" id="LT559118">
    <property type="protein sequence ID" value="SBO94090.1"/>
    <property type="molecule type" value="Genomic_DNA"/>
</dbReference>
<accession>A0A1M4E5L2</accession>
<organism evidence="2">
    <name type="scientific">Nonomuraea gerenzanensis</name>
    <dbReference type="NCBI Taxonomy" id="93944"/>
    <lineage>
        <taxon>Bacteria</taxon>
        <taxon>Bacillati</taxon>
        <taxon>Actinomycetota</taxon>
        <taxon>Actinomycetes</taxon>
        <taxon>Streptosporangiales</taxon>
        <taxon>Streptosporangiaceae</taxon>
        <taxon>Nonomuraea</taxon>
    </lineage>
</organism>
<gene>
    <name evidence="2" type="ORF">BN4615_P3606</name>
</gene>
<name>A0A1M4E5L2_9ACTN</name>
<feature type="region of interest" description="Disordered" evidence="1">
    <location>
        <begin position="24"/>
        <end position="68"/>
    </location>
</feature>
<feature type="compositionally biased region" description="Low complexity" evidence="1">
    <location>
        <begin position="38"/>
        <end position="49"/>
    </location>
</feature>
<dbReference type="AlphaFoldDB" id="A0A1M4E5L2"/>
<sequence>MQSPGLPARAVHGGTRQRGAVALASAARGRPRCRPLARPRCAPPRSRSAVTPAPHPPQERDPTILYSL</sequence>
<proteinExistence type="predicted"/>
<reference evidence="2" key="1">
    <citation type="submission" date="2016-04" db="EMBL/GenBank/DDBJ databases">
        <authorList>
            <person name="Evans L.H."/>
            <person name="Alamgir A."/>
            <person name="Owens N."/>
            <person name="Weber N.D."/>
            <person name="Virtaneva K."/>
            <person name="Barbian K."/>
            <person name="Babar A."/>
            <person name="Rosenke K."/>
        </authorList>
    </citation>
    <scope>NUCLEOTIDE SEQUENCE</scope>
    <source>
        <strain evidence="2">Nono1</strain>
    </source>
</reference>
<evidence type="ECO:0000256" key="1">
    <source>
        <dbReference type="SAM" id="MobiDB-lite"/>
    </source>
</evidence>
<evidence type="ECO:0000313" key="2">
    <source>
        <dbReference type="EMBL" id="SBO94090.1"/>
    </source>
</evidence>
<protein>
    <submittedName>
        <fullName evidence="2">Uncharacterized protein</fullName>
    </submittedName>
</protein>